<feature type="compositionally biased region" description="Polar residues" evidence="3">
    <location>
        <begin position="1098"/>
        <end position="1115"/>
    </location>
</feature>
<feature type="domain" description="Helicase C-terminal" evidence="4">
    <location>
        <begin position="427"/>
        <end position="592"/>
    </location>
</feature>
<reference evidence="5" key="2">
    <citation type="submission" date="2022-03" db="EMBL/GenBank/DDBJ databases">
        <title>Draft title - Genomic analysis of global carrot germplasm unveils the trajectory of domestication and the origin of high carotenoid orange carrot.</title>
        <authorList>
            <person name="Iorizzo M."/>
            <person name="Ellison S."/>
            <person name="Senalik D."/>
            <person name="Macko-Podgorni A."/>
            <person name="Grzebelus D."/>
            <person name="Bostan H."/>
            <person name="Rolling W."/>
            <person name="Curaba J."/>
            <person name="Simon P."/>
        </authorList>
    </citation>
    <scope>NUCLEOTIDE SEQUENCE</scope>
    <source>
        <tissue evidence="5">Leaf</tissue>
    </source>
</reference>
<dbReference type="InterPro" id="IPR038718">
    <property type="entry name" value="SNF2-like_sf"/>
</dbReference>
<evidence type="ECO:0000256" key="1">
    <source>
        <dbReference type="ARBA" id="ARBA00022801"/>
    </source>
</evidence>
<name>A0AAF0WEE9_DAUCS</name>
<dbReference type="Proteomes" id="UP000077755">
    <property type="component" value="Chromosome 2"/>
</dbReference>
<dbReference type="SUPFAM" id="SSF52540">
    <property type="entry name" value="P-loop containing nucleoside triphosphate hydrolases"/>
    <property type="match status" value="2"/>
</dbReference>
<proteinExistence type="predicted"/>
<feature type="coiled-coil region" evidence="2">
    <location>
        <begin position="972"/>
        <end position="999"/>
    </location>
</feature>
<dbReference type="PROSITE" id="PS51194">
    <property type="entry name" value="HELICASE_CTER"/>
    <property type="match status" value="1"/>
</dbReference>
<evidence type="ECO:0000259" key="4">
    <source>
        <dbReference type="PROSITE" id="PS51194"/>
    </source>
</evidence>
<evidence type="ECO:0000313" key="6">
    <source>
        <dbReference type="Proteomes" id="UP000077755"/>
    </source>
</evidence>
<evidence type="ECO:0000313" key="5">
    <source>
        <dbReference type="EMBL" id="WOG87594.1"/>
    </source>
</evidence>
<dbReference type="GO" id="GO:0031507">
    <property type="term" value="P:heterochromatin formation"/>
    <property type="evidence" value="ECO:0007669"/>
    <property type="project" value="InterPro"/>
</dbReference>
<evidence type="ECO:0000256" key="3">
    <source>
        <dbReference type="SAM" id="MobiDB-lite"/>
    </source>
</evidence>
<feature type="coiled-coil region" evidence="2">
    <location>
        <begin position="1328"/>
        <end position="1362"/>
    </location>
</feature>
<dbReference type="InterPro" id="IPR000330">
    <property type="entry name" value="SNF2_N"/>
</dbReference>
<sequence>MAERLKRKPAWTGRSFKSLFKAQEKSDTEYEVLVVQIIQFNWILFLAITVKNNLESSDKRKRDSCMELDASPGCKTSTDYNTCVVCSKRQRMYEYDAPCHKLLNKNNDKNGSLVELQKLPAGSPPGLDTSHLETVNKLREFMHKGQSTIVFDDKDRIMMTLLYVLSLSDTCWPFLIVTTSSLLPLWEAGFLRAVPSVDTVVYNGSIHNRQCIRMLEFYDDDGRMMLQVLLSSVEIVVEDFPFLNNIKWKVVIVDECQQPNVSSQFAQIKVLAASVKILLYNGQLKDNVAEYLNLLSLLESTNDSRNIDVLNAESINNLCKLRERLSRYVACEDKSSSSKFVEFWVPSILSNAQLEQYCDTLLSNSLSLCSYSKTDPVGALRNIVLSTRKSCDHPYTVDSSLKRMITKDIPPVHFLDTEIKASGKLQLLEIILSEIKRRQLRVLILFQSVAGSGRDTMGLGDILDDFLRERFGGDTFERIDRGVTSIKLKQKALNNFNEGNGRFMFLLENRACLTSIKLVSVDTIVIFDSDWNPANDVKALNKISITSQFKQIKIFRLYSAFTVEEKVLILAKQGHILESNLDSINRATSNTLLMWGASYLLDRLDEFHSTAEMNVSSEHEISSKVMNEISALLSQNGECDGMDNFSICKIQQRGGIYYSNLKLLGERQIQLSDNEHPQNFWSNLLNRRILKWKFLSGKIQRHRRKGQYLDDIPRSAECGAVEVGKKRKNGETNSSYPIILNSGLERDKTGGAHGIQGDYDLCCSKRPGASATNLLHPSTAPTIVSEKSMLPDAQTNFDLVKPDFLKLCEILKYSDEVKMMAERFLEYVISIYKVNNNCSASTLQAFLIALCWGSASLLKQKVNKKDSLLLAEKHLEFRCNEEEADALYFSIVQILVKTFEENMLSDLSDGGVSGVKNLKEGTLNENVSQLQTVKPELEEMRETLLTDEISQDNERYGLDIENNFELIQRKCKKRIEKVKQKHEEEIRKMNNDWEFKRKEIESWRKVRSVLLAEVFKQPMPIRTDKLKNLDKKYRMELEVHKCQKEISLEQSKAKHLDALSNERSKVEQWLKSASIATKVAGQDELALQQCDVQNELGYSQASQHVSPNVSESHVTPSRYPDDFPSELTTGKMLAVSGCTTDPNQDGRDGLDVLRENPNCKNDAAENMAKSLNPSGLGSQANRLVNVSENDLTPESIIEEVTGQIVEVNPLDDDRIQQQIVEHAEQLPSQVQHLESNVELHPPTDVIETPLQQNKSDLLFTSTLDHQPPKSNTSPLNSEAVPRTELPRQAVISEVDMSVVQGFQDLPLPAEHQVPSQILKPTLFSDPLLEELERISKETEQTIKLHEDAKMRLKSEFEELITQIHKKYEDNCKDLDVVFQQKKKELDNNHNKVLMNGLLADAFRCKCMEPSTYNGMQQGVHHGLVQPLNQVPPSVASTSAAITVKSSAGQPAGCQRNTVLTSQPSSMVHLDNVTTTTCQPAVSQQNTVSLSQHGARLLPVASSSGSQLAVKQHCSTLPMQPGPGNNVISDSFSAGQPAANPQNITPLLHPSLRISPLAVSPSGVQSAAHQRSTPPLQIVQQSAALFSSTPTTPLQNNPISPLTGNLRVGSENRARAPAPHLPPFRFASGAYACDAKSSDQK</sequence>
<dbReference type="PANTHER" id="PTHR35116">
    <property type="entry name" value="HELICASE PROTEIN MOM1"/>
    <property type="match status" value="1"/>
</dbReference>
<reference evidence="5" key="1">
    <citation type="journal article" date="2016" name="Nat. Genet.">
        <title>A high-quality carrot genome assembly provides new insights into carotenoid accumulation and asterid genome evolution.</title>
        <authorList>
            <person name="Iorizzo M."/>
            <person name="Ellison S."/>
            <person name="Senalik D."/>
            <person name="Zeng P."/>
            <person name="Satapoomin P."/>
            <person name="Huang J."/>
            <person name="Bowman M."/>
            <person name="Iovene M."/>
            <person name="Sanseverino W."/>
            <person name="Cavagnaro P."/>
            <person name="Yildiz M."/>
            <person name="Macko-Podgorni A."/>
            <person name="Moranska E."/>
            <person name="Grzebelus E."/>
            <person name="Grzebelus D."/>
            <person name="Ashrafi H."/>
            <person name="Zheng Z."/>
            <person name="Cheng S."/>
            <person name="Spooner D."/>
            <person name="Van Deynze A."/>
            <person name="Simon P."/>
        </authorList>
    </citation>
    <scope>NUCLEOTIDE SEQUENCE</scope>
    <source>
        <tissue evidence="5">Leaf</tissue>
    </source>
</reference>
<feature type="region of interest" description="Disordered" evidence="3">
    <location>
        <begin position="1098"/>
        <end position="1119"/>
    </location>
</feature>
<organism evidence="5 6">
    <name type="scientific">Daucus carota subsp. sativus</name>
    <name type="common">Carrot</name>
    <dbReference type="NCBI Taxonomy" id="79200"/>
    <lineage>
        <taxon>Eukaryota</taxon>
        <taxon>Viridiplantae</taxon>
        <taxon>Streptophyta</taxon>
        <taxon>Embryophyta</taxon>
        <taxon>Tracheophyta</taxon>
        <taxon>Spermatophyta</taxon>
        <taxon>Magnoliopsida</taxon>
        <taxon>eudicotyledons</taxon>
        <taxon>Gunneridae</taxon>
        <taxon>Pentapetalae</taxon>
        <taxon>asterids</taxon>
        <taxon>campanulids</taxon>
        <taxon>Apiales</taxon>
        <taxon>Apiaceae</taxon>
        <taxon>Apioideae</taxon>
        <taxon>Scandiceae</taxon>
        <taxon>Daucinae</taxon>
        <taxon>Daucus</taxon>
        <taxon>Daucus sect. Daucus</taxon>
    </lineage>
</organism>
<dbReference type="Pfam" id="PF00176">
    <property type="entry name" value="SNF2-rel_dom"/>
    <property type="match status" value="1"/>
</dbReference>
<dbReference type="GO" id="GO:0016787">
    <property type="term" value="F:hydrolase activity"/>
    <property type="evidence" value="ECO:0007669"/>
    <property type="project" value="UniProtKB-KW"/>
</dbReference>
<dbReference type="Gene3D" id="6.10.250.1310">
    <property type="match status" value="1"/>
</dbReference>
<dbReference type="EMBL" id="CP093344">
    <property type="protein sequence ID" value="WOG87594.1"/>
    <property type="molecule type" value="Genomic_DNA"/>
</dbReference>
<dbReference type="GO" id="GO:0005524">
    <property type="term" value="F:ATP binding"/>
    <property type="evidence" value="ECO:0007669"/>
    <property type="project" value="InterPro"/>
</dbReference>
<accession>A0AAF0WEE9</accession>
<dbReference type="Gene3D" id="3.40.50.300">
    <property type="entry name" value="P-loop containing nucleotide triphosphate hydrolases"/>
    <property type="match status" value="1"/>
</dbReference>
<protein>
    <recommendedName>
        <fullName evidence="4">Helicase C-terminal domain-containing protein</fullName>
    </recommendedName>
</protein>
<dbReference type="InterPro" id="IPR049730">
    <property type="entry name" value="SNF2/RAD54-like_C"/>
</dbReference>
<dbReference type="PANTHER" id="PTHR35116:SF2">
    <property type="entry name" value="ATP-DEPENDENT HELICASE FAMILY PROTEIN-RELATED"/>
    <property type="match status" value="1"/>
</dbReference>
<dbReference type="InterPro" id="IPR056882">
    <property type="entry name" value="MOM1_dom"/>
</dbReference>
<dbReference type="InterPro" id="IPR001650">
    <property type="entry name" value="Helicase_C-like"/>
</dbReference>
<dbReference type="CDD" id="cd18793">
    <property type="entry name" value="SF2_C_SNF"/>
    <property type="match status" value="1"/>
</dbReference>
<keyword evidence="1" id="KW-0378">Hydrolase</keyword>
<dbReference type="Pfam" id="PF25029">
    <property type="entry name" value="MOM1"/>
    <property type="match status" value="1"/>
</dbReference>
<dbReference type="Gene3D" id="3.40.50.10810">
    <property type="entry name" value="Tandem AAA-ATPase domain"/>
    <property type="match status" value="1"/>
</dbReference>
<keyword evidence="6" id="KW-1185">Reference proteome</keyword>
<dbReference type="Pfam" id="PF00271">
    <property type="entry name" value="Helicase_C"/>
    <property type="match status" value="1"/>
</dbReference>
<evidence type="ECO:0000256" key="2">
    <source>
        <dbReference type="SAM" id="Coils"/>
    </source>
</evidence>
<dbReference type="InterPro" id="IPR039322">
    <property type="entry name" value="MOM1"/>
</dbReference>
<gene>
    <name evidence="5" type="ORF">DCAR_0206824</name>
</gene>
<dbReference type="InterPro" id="IPR027417">
    <property type="entry name" value="P-loop_NTPase"/>
</dbReference>
<keyword evidence="2" id="KW-0175">Coiled coil</keyword>